<comment type="caution">
    <text evidence="3">The sequence shown here is derived from an EMBL/GenBank/DDBJ whole genome shotgun (WGS) entry which is preliminary data.</text>
</comment>
<reference evidence="3 4" key="1">
    <citation type="journal article" date="2017" name="Int. J. Syst. Evol. Microbiol.">
        <title>Mycobacterium talmoniae sp. nov., a slowly growing mycobacterium isolated from human respiratory samples.</title>
        <authorList>
            <person name="Davidson R.M."/>
            <person name="DeGroote M.A."/>
            <person name="Marola J.L."/>
            <person name="Buss S."/>
            <person name="Jones V."/>
            <person name="McNeil M.R."/>
            <person name="Freifeld A.G."/>
            <person name="Elaine Epperson L."/>
            <person name="Hasan N.A."/>
            <person name="Jackson M."/>
            <person name="Iwen P.C."/>
            <person name="Salfinger M."/>
            <person name="Strong M."/>
        </authorList>
    </citation>
    <scope>NUCLEOTIDE SEQUENCE [LARGE SCALE GENOMIC DNA]</scope>
    <source>
        <strain evidence="3 4">ATCC BAA-2683</strain>
    </source>
</reference>
<evidence type="ECO:0000256" key="2">
    <source>
        <dbReference type="ARBA" id="ARBA00022679"/>
    </source>
</evidence>
<dbReference type="AlphaFoldDB" id="A0A2S8BLD8"/>
<dbReference type="InterPro" id="IPR016874">
    <property type="entry name" value="TcmP-like"/>
</dbReference>
<accession>A0A2S8BLD8</accession>
<dbReference type="Proteomes" id="UP000238296">
    <property type="component" value="Unassembled WGS sequence"/>
</dbReference>
<evidence type="ECO:0000313" key="4">
    <source>
        <dbReference type="Proteomes" id="UP000238296"/>
    </source>
</evidence>
<evidence type="ECO:0000256" key="1">
    <source>
        <dbReference type="ARBA" id="ARBA00022603"/>
    </source>
</evidence>
<dbReference type="SUPFAM" id="SSF53335">
    <property type="entry name" value="S-adenosyl-L-methionine-dependent methyltransferases"/>
    <property type="match status" value="1"/>
</dbReference>
<dbReference type="InterPro" id="IPR007213">
    <property type="entry name" value="Ppm1/Ppm2/Tcmp"/>
</dbReference>
<sequence>MQLHACDGSCATAAAVNDCGGLFSPLWQRTASSTFADMPIAVTDFTPVEQTAFLTEYARALDSRWPRPILGDPLADEIVAQIDYDFTGLGVPSSVVCQSALRAKMLDDRVRAFIRQHPDAVVVDLGAGLDTGMQRVNPPATVDWYSVDLPHVIALRDQVVPATARAHSVAASVAATDWTDAIPADRPTMVIADGLFAFLPESVIVGLFRHITDHFGSGELAFNDYGRIGWFSRVAVKLAPQKMFSAVGSQWGYPGFKDAHHPQTWNPRLSLVEEASLAHAPEVELFPGWVRVATRLSGRFAASARKARILRYAF</sequence>
<dbReference type="GO" id="GO:0008168">
    <property type="term" value="F:methyltransferase activity"/>
    <property type="evidence" value="ECO:0007669"/>
    <property type="project" value="UniProtKB-KW"/>
</dbReference>
<proteinExistence type="predicted"/>
<dbReference type="GO" id="GO:0032259">
    <property type="term" value="P:methylation"/>
    <property type="evidence" value="ECO:0007669"/>
    <property type="project" value="UniProtKB-KW"/>
</dbReference>
<dbReference type="EC" id="2.1.1.-" evidence="3"/>
<organism evidence="3 4">
    <name type="scientific">Mycobacterium talmoniae</name>
    <dbReference type="NCBI Taxonomy" id="1858794"/>
    <lineage>
        <taxon>Bacteria</taxon>
        <taxon>Bacillati</taxon>
        <taxon>Actinomycetota</taxon>
        <taxon>Actinomycetes</taxon>
        <taxon>Mycobacteriales</taxon>
        <taxon>Mycobacteriaceae</taxon>
        <taxon>Mycobacterium</taxon>
    </lineage>
</organism>
<evidence type="ECO:0000313" key="3">
    <source>
        <dbReference type="EMBL" id="PQM47492.1"/>
    </source>
</evidence>
<dbReference type="EMBL" id="PPEA01000327">
    <property type="protein sequence ID" value="PQM47492.1"/>
    <property type="molecule type" value="Genomic_DNA"/>
</dbReference>
<protein>
    <submittedName>
        <fullName evidence="3">S-adenosyl-L-methionine-dependent methyltransferase</fullName>
        <ecNumber evidence="3">2.1.1.-</ecNumber>
    </submittedName>
</protein>
<dbReference type="Gene3D" id="3.40.50.150">
    <property type="entry name" value="Vaccinia Virus protein VP39"/>
    <property type="match status" value="1"/>
</dbReference>
<keyword evidence="1 3" id="KW-0489">Methyltransferase</keyword>
<dbReference type="PIRSF" id="PIRSF028177">
    <property type="entry name" value="Polyketide_synth_Omtfrase_TcmP"/>
    <property type="match status" value="1"/>
</dbReference>
<dbReference type="Pfam" id="PF04072">
    <property type="entry name" value="LCM"/>
    <property type="match status" value="1"/>
</dbReference>
<dbReference type="PANTHER" id="PTHR43619">
    <property type="entry name" value="S-ADENOSYL-L-METHIONINE-DEPENDENT METHYLTRANSFERASE YKTD-RELATED"/>
    <property type="match status" value="1"/>
</dbReference>
<dbReference type="PANTHER" id="PTHR43619:SF2">
    <property type="entry name" value="S-ADENOSYL-L-METHIONINE-DEPENDENT METHYLTRANSFERASES SUPERFAMILY PROTEIN"/>
    <property type="match status" value="1"/>
</dbReference>
<dbReference type="InterPro" id="IPR029063">
    <property type="entry name" value="SAM-dependent_MTases_sf"/>
</dbReference>
<gene>
    <name evidence="3" type="ORF">C1Y40_02320</name>
</gene>
<keyword evidence="2 3" id="KW-0808">Transferase</keyword>
<name>A0A2S8BLD8_9MYCO</name>